<dbReference type="PANTHER" id="PTHR10404">
    <property type="entry name" value="N-ACETYLATED-ALPHA-LINKED ACIDIC DIPEPTIDASE"/>
    <property type="match status" value="1"/>
</dbReference>
<keyword evidence="3" id="KW-0472">Membrane</keyword>
<evidence type="ECO:0000313" key="8">
    <source>
        <dbReference type="Proteomes" id="UP000053477"/>
    </source>
</evidence>
<dbReference type="InParanoid" id="A0A0H2S6B0"/>
<keyword evidence="8" id="KW-1185">Reference proteome</keyword>
<sequence>MIIGDPEKFRELEVADDGRRTVDVAEAERLLDAVDGEHGSSIETQPDETKNDAPSTTRSSRRRNLIRIAYLFLGICLFEAYLVRRRITDLEFLNSLVLNPGHPEAGLDVGHVILNSTKSENLFLSIPNAKSALSASRRYATHPHLAGSAEDFEDAKVQLELFQTQFGIPVPDEEPIFPAGSPQSRNATLKITSLSTPKAWIDVYYPVLNTGLDSSLEILDEAGEAVWTADLVEDGDERDHEAAKYKDAVPTWHGLSFGGEAEGELIYANYGSKEDYDKLVESGVDLTGKIVLVRYGPTFRGLKIKGAQELGAAGVLIYSDPRDDGAVTTENGYAPYPAGPARNPTSVQRGSVQFISIYPGDPSTPGYPAYENATRVEGTNKPSIPSLPISWANAQRLFEELGTPAVAGARPMSGSLSKRKIKLVNHVNDTVTPIWNTMAVIPGHIKDEVVIIGNHRDAWVMGAADPTSGTVSVHEVVRGFSALLRSGWKPLRTIVFASWDAEEYGLVGSTEWVEDFESWVSKHVVAYLNLDVSVAGSRWISGASPLLAHAIKGVALDIPHPTKPGLTLWDARNDDGPYEGDLDYEFSLAYNASQVRTSKAYDTGIGPLGSGSDFTAFLQRLGVPSCDEAFGGTLNDAPYHYHSIYDSQHWQEIFGDPGFHRHVAVAKHLGLLALRFADSVILPLNTTQYSLELDDYLDVVEDISSSMSESTDLSPLRRSIKHLQKASMALDVEKEVAEIEFTNLLRELDNASHRSLTHLSLWDKIKAAFGFSPGKKKPSHKAHEAEVSLREWFGRVWSFGRDGGEAEDDDTLSSSHHDHGHGHHGPPHHFKYWDTYKLSMHQFIRAAKRVGAVNQKLIAFERGFISTEGIKDREWYKHLGVAPGKWLGYGATTLPALTEALTIDKNATLAEYEVNRLKELLDELARKIAV</sequence>
<dbReference type="Gene3D" id="3.40.630.10">
    <property type="entry name" value="Zn peptidases"/>
    <property type="match status" value="1"/>
</dbReference>
<evidence type="ECO:0000259" key="6">
    <source>
        <dbReference type="Pfam" id="PF04389"/>
    </source>
</evidence>
<protein>
    <submittedName>
        <fullName evidence="7">Zn-dependent exopeptidase</fullName>
    </submittedName>
</protein>
<dbReference type="InterPro" id="IPR039373">
    <property type="entry name" value="Peptidase_M28B"/>
</dbReference>
<dbReference type="Pfam" id="PF02225">
    <property type="entry name" value="PA"/>
    <property type="match status" value="1"/>
</dbReference>
<feature type="domain" description="Peptidase M28" evidence="6">
    <location>
        <begin position="436"/>
        <end position="576"/>
    </location>
</feature>
<dbReference type="Pfam" id="PF04389">
    <property type="entry name" value="Peptidase_M28"/>
    <property type="match status" value="1"/>
</dbReference>
<dbReference type="InterPro" id="IPR007365">
    <property type="entry name" value="TFR-like_dimer_dom"/>
</dbReference>
<dbReference type="InterPro" id="IPR036757">
    <property type="entry name" value="TFR-like_dimer_dom_sf"/>
</dbReference>
<feature type="domain" description="Transferrin receptor-like dimerisation" evidence="5">
    <location>
        <begin position="842"/>
        <end position="927"/>
    </location>
</feature>
<feature type="domain" description="PA" evidence="4">
    <location>
        <begin position="262"/>
        <end position="336"/>
    </location>
</feature>
<dbReference type="CDD" id="cd08022">
    <property type="entry name" value="M28_PSMA_like"/>
    <property type="match status" value="1"/>
</dbReference>
<organism evidence="7 8">
    <name type="scientific">Schizopora paradoxa</name>
    <dbReference type="NCBI Taxonomy" id="27342"/>
    <lineage>
        <taxon>Eukaryota</taxon>
        <taxon>Fungi</taxon>
        <taxon>Dikarya</taxon>
        <taxon>Basidiomycota</taxon>
        <taxon>Agaricomycotina</taxon>
        <taxon>Agaricomycetes</taxon>
        <taxon>Hymenochaetales</taxon>
        <taxon>Schizoporaceae</taxon>
        <taxon>Schizopora</taxon>
    </lineage>
</organism>
<evidence type="ECO:0000256" key="1">
    <source>
        <dbReference type="ARBA" id="ARBA00005634"/>
    </source>
</evidence>
<dbReference type="GO" id="GO:0004180">
    <property type="term" value="F:carboxypeptidase activity"/>
    <property type="evidence" value="ECO:0007669"/>
    <property type="project" value="TreeGrafter"/>
</dbReference>
<dbReference type="InterPro" id="IPR046450">
    <property type="entry name" value="PA_dom_sf"/>
</dbReference>
<proteinExistence type="inferred from homology"/>
<keyword evidence="3" id="KW-1133">Transmembrane helix</keyword>
<dbReference type="Gene3D" id="3.50.30.30">
    <property type="match status" value="1"/>
</dbReference>
<keyword evidence="3" id="KW-0812">Transmembrane</keyword>
<dbReference type="SUPFAM" id="SSF52025">
    <property type="entry name" value="PA domain"/>
    <property type="match status" value="1"/>
</dbReference>
<reference evidence="7 8" key="1">
    <citation type="submission" date="2015-04" db="EMBL/GenBank/DDBJ databases">
        <title>Complete genome sequence of Schizopora paradoxa KUC8140, a cosmopolitan wood degrader in East Asia.</title>
        <authorList>
            <consortium name="DOE Joint Genome Institute"/>
            <person name="Min B."/>
            <person name="Park H."/>
            <person name="Jang Y."/>
            <person name="Kim J.-J."/>
            <person name="Kim K.H."/>
            <person name="Pangilinan J."/>
            <person name="Lipzen A."/>
            <person name="Riley R."/>
            <person name="Grigoriev I.V."/>
            <person name="Spatafora J.W."/>
            <person name="Choi I.-G."/>
        </authorList>
    </citation>
    <scope>NUCLEOTIDE SEQUENCE [LARGE SCALE GENOMIC DNA]</scope>
    <source>
        <strain evidence="7 8">KUC8140</strain>
    </source>
</reference>
<dbReference type="CDD" id="cd02121">
    <property type="entry name" value="PA_GCPII_like"/>
    <property type="match status" value="1"/>
</dbReference>
<dbReference type="Proteomes" id="UP000053477">
    <property type="component" value="Unassembled WGS sequence"/>
</dbReference>
<dbReference type="PANTHER" id="PTHR10404:SF46">
    <property type="entry name" value="VACUOLAR PROTEIN SORTING-ASSOCIATED PROTEIN 70"/>
    <property type="match status" value="1"/>
</dbReference>
<gene>
    <name evidence="7" type="ORF">SCHPADRAFT_992401</name>
</gene>
<evidence type="ECO:0000259" key="4">
    <source>
        <dbReference type="Pfam" id="PF02225"/>
    </source>
</evidence>
<dbReference type="STRING" id="27342.A0A0H2S6B0"/>
<dbReference type="OrthoDB" id="5841748at2759"/>
<evidence type="ECO:0000256" key="3">
    <source>
        <dbReference type="SAM" id="Phobius"/>
    </source>
</evidence>
<dbReference type="Gene3D" id="1.20.930.40">
    <property type="entry name" value="Transferrin receptor-like, dimerisation domain"/>
    <property type="match status" value="1"/>
</dbReference>
<dbReference type="InterPro" id="IPR007484">
    <property type="entry name" value="Peptidase_M28"/>
</dbReference>
<dbReference type="SUPFAM" id="SSF53187">
    <property type="entry name" value="Zn-dependent exopeptidases"/>
    <property type="match status" value="1"/>
</dbReference>
<dbReference type="FunCoup" id="A0A0H2S6B0">
    <property type="interactions" value="47"/>
</dbReference>
<dbReference type="InterPro" id="IPR003137">
    <property type="entry name" value="PA_domain"/>
</dbReference>
<name>A0A0H2S6B0_9AGAM</name>
<dbReference type="Pfam" id="PF04253">
    <property type="entry name" value="TFR_dimer"/>
    <property type="match status" value="1"/>
</dbReference>
<dbReference type="EMBL" id="KQ085884">
    <property type="protein sequence ID" value="KLO19777.1"/>
    <property type="molecule type" value="Genomic_DNA"/>
</dbReference>
<feature type="region of interest" description="Disordered" evidence="2">
    <location>
        <begin position="35"/>
        <end position="58"/>
    </location>
</feature>
<evidence type="ECO:0000259" key="5">
    <source>
        <dbReference type="Pfam" id="PF04253"/>
    </source>
</evidence>
<dbReference type="FunFam" id="3.40.630.10:FF:000101">
    <property type="entry name" value="N-acetylated alpha-linked acidic dipeptidase like 1"/>
    <property type="match status" value="1"/>
</dbReference>
<accession>A0A0H2S6B0</accession>
<dbReference type="AlphaFoldDB" id="A0A0H2S6B0"/>
<evidence type="ECO:0000313" key="7">
    <source>
        <dbReference type="EMBL" id="KLO19777.1"/>
    </source>
</evidence>
<comment type="similarity">
    <text evidence="1">Belongs to the peptidase M28 family. M28B subfamily.</text>
</comment>
<feature type="transmembrane region" description="Helical" evidence="3">
    <location>
        <begin position="65"/>
        <end position="83"/>
    </location>
</feature>
<feature type="region of interest" description="Disordered" evidence="2">
    <location>
        <begin position="804"/>
        <end position="826"/>
    </location>
</feature>
<dbReference type="SUPFAM" id="SSF47672">
    <property type="entry name" value="Transferrin receptor-like dimerisation domain"/>
    <property type="match status" value="2"/>
</dbReference>
<evidence type="ECO:0000256" key="2">
    <source>
        <dbReference type="SAM" id="MobiDB-lite"/>
    </source>
</evidence>